<dbReference type="GO" id="GO:0005886">
    <property type="term" value="C:plasma membrane"/>
    <property type="evidence" value="ECO:0007669"/>
    <property type="project" value="UniProtKB-SubCell"/>
</dbReference>
<reference evidence="7 8" key="1">
    <citation type="submission" date="2019-10" db="EMBL/GenBank/DDBJ databases">
        <title>Pseudopuniceibacterium sp. HQ09 islated from Antarctica.</title>
        <authorList>
            <person name="Liao L."/>
            <person name="Su S."/>
            <person name="Chen B."/>
            <person name="Yu Y."/>
        </authorList>
    </citation>
    <scope>NUCLEOTIDE SEQUENCE [LARGE SCALE GENOMIC DNA]</scope>
    <source>
        <strain evidence="7 8">HQ09</strain>
    </source>
</reference>
<comment type="similarity">
    <text evidence="5">Belongs to the YciB family.</text>
</comment>
<feature type="transmembrane region" description="Helical" evidence="5">
    <location>
        <begin position="189"/>
        <end position="207"/>
    </location>
</feature>
<feature type="transmembrane region" description="Helical" evidence="5">
    <location>
        <begin position="160"/>
        <end position="177"/>
    </location>
</feature>
<evidence type="ECO:0000256" key="1">
    <source>
        <dbReference type="ARBA" id="ARBA00022475"/>
    </source>
</evidence>
<feature type="transmembrane region" description="Helical" evidence="5">
    <location>
        <begin position="124"/>
        <end position="140"/>
    </location>
</feature>
<keyword evidence="5" id="KW-0997">Cell inner membrane</keyword>
<evidence type="ECO:0000256" key="6">
    <source>
        <dbReference type="SAM" id="MobiDB-lite"/>
    </source>
</evidence>
<keyword evidence="3 5" id="KW-1133">Transmembrane helix</keyword>
<proteinExistence type="inferred from homology"/>
<keyword evidence="8" id="KW-1185">Reference proteome</keyword>
<accession>A0A7L9WPN2</accession>
<dbReference type="HAMAP" id="MF_00189">
    <property type="entry name" value="YciB"/>
    <property type="match status" value="1"/>
</dbReference>
<evidence type="ECO:0000256" key="2">
    <source>
        <dbReference type="ARBA" id="ARBA00022692"/>
    </source>
</evidence>
<feature type="transmembrane region" description="Helical" evidence="5">
    <location>
        <begin position="32"/>
        <end position="52"/>
    </location>
</feature>
<keyword evidence="2 5" id="KW-0812">Transmembrane</keyword>
<dbReference type="KEGG" id="pshq:F3W81_09695"/>
<comment type="function">
    <text evidence="5">Plays a role in cell envelope biogenesis, maintenance of cell envelope integrity and membrane homeostasis.</text>
</comment>
<dbReference type="PANTHER" id="PTHR36917">
    <property type="entry name" value="INTRACELLULAR SEPTATION PROTEIN A-RELATED"/>
    <property type="match status" value="1"/>
</dbReference>
<evidence type="ECO:0000256" key="5">
    <source>
        <dbReference type="HAMAP-Rule" id="MF_00189"/>
    </source>
</evidence>
<name>A0A7L9WPN2_9RHOB</name>
<dbReference type="EMBL" id="CP045201">
    <property type="protein sequence ID" value="QOL81060.1"/>
    <property type="molecule type" value="Genomic_DNA"/>
</dbReference>
<evidence type="ECO:0000313" key="7">
    <source>
        <dbReference type="EMBL" id="QOL81060.1"/>
    </source>
</evidence>
<keyword evidence="1 5" id="KW-1003">Cell membrane</keyword>
<feature type="transmembrane region" description="Helical" evidence="5">
    <location>
        <begin position="64"/>
        <end position="86"/>
    </location>
</feature>
<comment type="subcellular location">
    <subcellularLocation>
        <location evidence="5">Cell inner membrane</location>
        <topology evidence="5">Multi-pass membrane protein</topology>
    </subcellularLocation>
</comment>
<dbReference type="InterPro" id="IPR006008">
    <property type="entry name" value="YciB"/>
</dbReference>
<keyword evidence="4 5" id="KW-0472">Membrane</keyword>
<evidence type="ECO:0000313" key="8">
    <source>
        <dbReference type="Proteomes" id="UP000594118"/>
    </source>
</evidence>
<evidence type="ECO:0000256" key="4">
    <source>
        <dbReference type="ARBA" id="ARBA00023136"/>
    </source>
</evidence>
<dbReference type="AlphaFoldDB" id="A0A7L9WPN2"/>
<dbReference type="Pfam" id="PF04279">
    <property type="entry name" value="IspA"/>
    <property type="match status" value="1"/>
</dbReference>
<feature type="region of interest" description="Disordered" evidence="6">
    <location>
        <begin position="1"/>
        <end position="26"/>
    </location>
</feature>
<sequence length="225" mass="25357">MTQESHVPQQTNVDKTPPPAKTPTEPRKISPILKLALELGPVILFFIAYIKLKDQSFTLNGRDYDGFILATAGFVPLILICTGILWKLTGKLSKMQIVTAVLITVFGGLSVWLNDDRFFKMKPTLIYLIFGGALGLGLLRGESWLQSVMGDVMPLKHEGWMIITRRLCAFFFALAVLNEVIWRTQTTDIWVYFKTFGLTAAIFVFFMTQSKVLNAYAIEDDDKPN</sequence>
<gene>
    <name evidence="5" type="primary">yciB</name>
    <name evidence="7" type="ORF">F3W81_09695</name>
</gene>
<organism evidence="7 8">
    <name type="scientific">Pseudooceanicola spongiae</name>
    <dbReference type="NCBI Taxonomy" id="2613965"/>
    <lineage>
        <taxon>Bacteria</taxon>
        <taxon>Pseudomonadati</taxon>
        <taxon>Pseudomonadota</taxon>
        <taxon>Alphaproteobacteria</taxon>
        <taxon>Rhodobacterales</taxon>
        <taxon>Paracoccaceae</taxon>
        <taxon>Pseudooceanicola</taxon>
    </lineage>
</organism>
<feature type="compositionally biased region" description="Polar residues" evidence="6">
    <location>
        <begin position="1"/>
        <end position="14"/>
    </location>
</feature>
<feature type="transmembrane region" description="Helical" evidence="5">
    <location>
        <begin position="92"/>
        <end position="112"/>
    </location>
</feature>
<protein>
    <recommendedName>
        <fullName evidence="5">Inner membrane-spanning protein YciB</fullName>
    </recommendedName>
</protein>
<evidence type="ECO:0000256" key="3">
    <source>
        <dbReference type="ARBA" id="ARBA00022989"/>
    </source>
</evidence>
<dbReference type="Proteomes" id="UP000594118">
    <property type="component" value="Chromosome"/>
</dbReference>
<dbReference type="PANTHER" id="PTHR36917:SF1">
    <property type="entry name" value="INNER MEMBRANE-SPANNING PROTEIN YCIB"/>
    <property type="match status" value="1"/>
</dbReference>